<keyword evidence="4" id="KW-0862">Zinc</keyword>
<organism evidence="10 11">
    <name type="scientific">Aspergillus hiratsukae</name>
    <dbReference type="NCBI Taxonomy" id="1194566"/>
    <lineage>
        <taxon>Eukaryota</taxon>
        <taxon>Fungi</taxon>
        <taxon>Dikarya</taxon>
        <taxon>Ascomycota</taxon>
        <taxon>Pezizomycotina</taxon>
        <taxon>Eurotiomycetes</taxon>
        <taxon>Eurotiomycetidae</taxon>
        <taxon>Eurotiales</taxon>
        <taxon>Aspergillaceae</taxon>
        <taxon>Aspergillus</taxon>
        <taxon>Aspergillus subgen. Fumigati</taxon>
    </lineage>
</organism>
<feature type="compositionally biased region" description="Polar residues" evidence="8">
    <location>
        <begin position="360"/>
        <end position="381"/>
    </location>
</feature>
<dbReference type="Proteomes" id="UP000630445">
    <property type="component" value="Unassembled WGS sequence"/>
</dbReference>
<dbReference type="AlphaFoldDB" id="A0A8H6P082"/>
<accession>A0A8H6P082</accession>
<reference evidence="10" key="1">
    <citation type="submission" date="2020-06" db="EMBL/GenBank/DDBJ databases">
        <title>Draft genome sequences of strains closely related to Aspergillus parafelis and Aspergillus hiratsukae.</title>
        <authorList>
            <person name="Dos Santos R.A.C."/>
            <person name="Rivero-Menendez O."/>
            <person name="Steenwyk J.L."/>
            <person name="Mead M.E."/>
            <person name="Goldman G.H."/>
            <person name="Alastruey-Izquierdo A."/>
            <person name="Rokas A."/>
        </authorList>
    </citation>
    <scope>NUCLEOTIDE SEQUENCE</scope>
    <source>
        <strain evidence="10">CNM-CM5793</strain>
    </source>
</reference>
<feature type="region of interest" description="Disordered" evidence="8">
    <location>
        <begin position="1"/>
        <end position="63"/>
    </location>
</feature>
<evidence type="ECO:0000256" key="1">
    <source>
        <dbReference type="ARBA" id="ARBA00004123"/>
    </source>
</evidence>
<evidence type="ECO:0000256" key="3">
    <source>
        <dbReference type="ARBA" id="ARBA00022771"/>
    </source>
</evidence>
<dbReference type="InterPro" id="IPR028020">
    <property type="entry name" value="ASX_DEUBAD_dom"/>
</dbReference>
<keyword evidence="3" id="KW-0863">Zinc-finger</keyword>
<dbReference type="GO" id="GO:0008270">
    <property type="term" value="F:zinc ion binding"/>
    <property type="evidence" value="ECO:0007669"/>
    <property type="project" value="UniProtKB-KW"/>
</dbReference>
<name>A0A8H6P082_9EURO</name>
<evidence type="ECO:0000313" key="10">
    <source>
        <dbReference type="EMBL" id="KAF7114005.1"/>
    </source>
</evidence>
<keyword evidence="2" id="KW-0479">Metal-binding</keyword>
<proteinExistence type="predicted"/>
<evidence type="ECO:0000256" key="6">
    <source>
        <dbReference type="ARBA" id="ARBA00023163"/>
    </source>
</evidence>
<gene>
    <name evidence="10" type="ORF">CNMCM5793_006188</name>
</gene>
<evidence type="ECO:0000256" key="2">
    <source>
        <dbReference type="ARBA" id="ARBA00022723"/>
    </source>
</evidence>
<comment type="caution">
    <text evidence="10">The sequence shown here is derived from an EMBL/GenBank/DDBJ whole genome shotgun (WGS) entry which is preliminary data.</text>
</comment>
<feature type="domain" description="DEUBAD" evidence="9">
    <location>
        <begin position="68"/>
        <end position="188"/>
    </location>
</feature>
<keyword evidence="5" id="KW-0805">Transcription regulation</keyword>
<protein>
    <recommendedName>
        <fullName evidence="9">DEUBAD domain-containing protein</fullName>
    </recommendedName>
</protein>
<evidence type="ECO:0000256" key="5">
    <source>
        <dbReference type="ARBA" id="ARBA00023015"/>
    </source>
</evidence>
<evidence type="ECO:0000259" key="9">
    <source>
        <dbReference type="PROSITE" id="PS51916"/>
    </source>
</evidence>
<dbReference type="GO" id="GO:0005634">
    <property type="term" value="C:nucleus"/>
    <property type="evidence" value="ECO:0007669"/>
    <property type="project" value="UniProtKB-SubCell"/>
</dbReference>
<feature type="region of interest" description="Disordered" evidence="8">
    <location>
        <begin position="359"/>
        <end position="381"/>
    </location>
</feature>
<evidence type="ECO:0000256" key="8">
    <source>
        <dbReference type="SAM" id="MobiDB-lite"/>
    </source>
</evidence>
<keyword evidence="6" id="KW-0804">Transcription</keyword>
<feature type="compositionally biased region" description="Polar residues" evidence="8">
    <location>
        <begin position="10"/>
        <end position="23"/>
    </location>
</feature>
<evidence type="ECO:0000256" key="4">
    <source>
        <dbReference type="ARBA" id="ARBA00022833"/>
    </source>
</evidence>
<evidence type="ECO:0000256" key="7">
    <source>
        <dbReference type="ARBA" id="ARBA00023242"/>
    </source>
</evidence>
<dbReference type="OrthoDB" id="2289918at2759"/>
<dbReference type="PROSITE" id="PS51916">
    <property type="entry name" value="DEUBAD"/>
    <property type="match status" value="1"/>
</dbReference>
<keyword evidence="7" id="KW-0539">Nucleus</keyword>
<dbReference type="EMBL" id="JACBAD010002128">
    <property type="protein sequence ID" value="KAF7114005.1"/>
    <property type="molecule type" value="Genomic_DNA"/>
</dbReference>
<feature type="compositionally biased region" description="Polar residues" evidence="8">
    <location>
        <begin position="267"/>
        <end position="276"/>
    </location>
</feature>
<feature type="compositionally biased region" description="Low complexity" evidence="8">
    <location>
        <begin position="25"/>
        <end position="40"/>
    </location>
</feature>
<keyword evidence="11" id="KW-1185">Reference proteome</keyword>
<dbReference type="InterPro" id="IPR044867">
    <property type="entry name" value="DEUBAD_dom"/>
</dbReference>
<evidence type="ECO:0000313" key="11">
    <source>
        <dbReference type="Proteomes" id="UP000630445"/>
    </source>
</evidence>
<sequence length="484" mass="53894">MARKRKAVESGNTENQPKTTRSTRSADVAGFDDAGASGSAMSTNTKPKRNPRRTAKDRWEEEKLMTSTTSQLIDIDLVKLLARREAWDCLEENEKEEILSLLPENLHPNRESTSDDSEAKIPPLPESFLRYSNCWRDSIRLFQLDLQHGRYDPEWQRQAQEAVREREKGKFDRFKEDEFEEFWGQKQKMDKTLTAGQSSQVKLSTLIEHGVVREGDVWKYSRVFGGKGRKKVLVEKEAKILKINGKRLTFAIPSGQRVFLSAVQSPSGQHSAASSQAKDDEISKPEVPTNGTAKENGGVQGNTDSTRKSRSFRKRKSEAELGSRKKRQLESISSGEESEHCEPDDDVVLVANPRSLAVEVTNSRPEADSSLTTETLDAVSSNNTGAESVAAAATEVLQDKVASDQTNGEASSSVNLAGDSDQTSEIILENIGGPTALSLKIVEVDGRITDVPNGNAWKEFRAYRNNQDMGSLWEVRQAWYLRGK</sequence>
<comment type="subcellular location">
    <subcellularLocation>
        <location evidence="1">Nucleus</location>
    </subcellularLocation>
</comment>
<feature type="compositionally biased region" description="Basic and acidic residues" evidence="8">
    <location>
        <begin position="54"/>
        <end position="63"/>
    </location>
</feature>
<dbReference type="Pfam" id="PF13919">
    <property type="entry name" value="ASXH"/>
    <property type="match status" value="1"/>
</dbReference>
<feature type="region of interest" description="Disordered" evidence="8">
    <location>
        <begin position="267"/>
        <end position="346"/>
    </location>
</feature>